<feature type="domain" description="HTH araC/xylS-type" evidence="4">
    <location>
        <begin position="217"/>
        <end position="318"/>
    </location>
</feature>
<evidence type="ECO:0000313" key="6">
    <source>
        <dbReference type="Proteomes" id="UP000560000"/>
    </source>
</evidence>
<dbReference type="PANTHER" id="PTHR46796:SF12">
    <property type="entry name" value="HTH-TYPE DNA-BINDING TRANSCRIPTIONAL ACTIVATOR EUTR"/>
    <property type="match status" value="1"/>
</dbReference>
<proteinExistence type="predicted"/>
<sequence length="338" mass="38610">MNAIMSNEWRRDMRDPDLHALGSLLRVCGMAVTPLTPAPMRAVFGSDEYGDTVLCSARYDFPLRTRFRLPEDRFLIAYVHEAGESSWVGGEKLETGMVLVGMPGSRGELRLGEGTSWSLLVSSGAHLRRELTRLDHYAESTSRRLQRLLPDQDSEAGERLRSAFDCMRLRFIEQRHDINLKAMLENLKSHLFADVASLFPGVPDTSRTRHSHYLVLRRVENFIAANLRHEIRLRDLCDAGSASERNLRYIFEEFLGISPNHYLSTLRLCEARRLLSEAQPEHNTVRAIALECGLWDLSRFAESYRQLFGELPSETLKVRKASLPESRTPYLSPSIQYT</sequence>
<dbReference type="InterPro" id="IPR018060">
    <property type="entry name" value="HTH_AraC"/>
</dbReference>
<evidence type="ECO:0000256" key="1">
    <source>
        <dbReference type="ARBA" id="ARBA00023015"/>
    </source>
</evidence>
<dbReference type="OrthoDB" id="6003540at2"/>
<dbReference type="AlphaFoldDB" id="A0A841KGE6"/>
<dbReference type="PROSITE" id="PS01124">
    <property type="entry name" value="HTH_ARAC_FAMILY_2"/>
    <property type="match status" value="1"/>
</dbReference>
<evidence type="ECO:0000313" key="5">
    <source>
        <dbReference type="EMBL" id="MBB6182789.1"/>
    </source>
</evidence>
<evidence type="ECO:0000256" key="3">
    <source>
        <dbReference type="ARBA" id="ARBA00023163"/>
    </source>
</evidence>
<dbReference type="Pfam" id="PF12833">
    <property type="entry name" value="HTH_18"/>
    <property type="match status" value="1"/>
</dbReference>
<reference evidence="5 6" key="1">
    <citation type="submission" date="2020-08" db="EMBL/GenBank/DDBJ databases">
        <title>Genomic Encyclopedia of Type Strains, Phase IV (KMG-IV): sequencing the most valuable type-strain genomes for metagenomic binning, comparative biology and taxonomic classification.</title>
        <authorList>
            <person name="Goeker M."/>
        </authorList>
    </citation>
    <scope>NUCLEOTIDE SEQUENCE [LARGE SCALE GENOMIC DNA]</scope>
    <source>
        <strain evidence="5 6">DSM 107085</strain>
    </source>
</reference>
<dbReference type="InterPro" id="IPR018062">
    <property type="entry name" value="HTH_AraC-typ_CS"/>
</dbReference>
<protein>
    <submittedName>
        <fullName evidence="5">AraC family ethanolamine operon transcriptional activator</fullName>
    </submittedName>
</protein>
<name>A0A841KGE6_9GAMM</name>
<organism evidence="5 6">
    <name type="scientific">Oleiagrimonas soli</name>
    <dbReference type="NCBI Taxonomy" id="1543381"/>
    <lineage>
        <taxon>Bacteria</taxon>
        <taxon>Pseudomonadati</taxon>
        <taxon>Pseudomonadota</taxon>
        <taxon>Gammaproteobacteria</taxon>
        <taxon>Lysobacterales</taxon>
        <taxon>Rhodanobacteraceae</taxon>
        <taxon>Oleiagrimonas</taxon>
    </lineage>
</organism>
<dbReference type="EMBL" id="JACHET010000001">
    <property type="protein sequence ID" value="MBB6182789.1"/>
    <property type="molecule type" value="Genomic_DNA"/>
</dbReference>
<dbReference type="SMART" id="SM00342">
    <property type="entry name" value="HTH_ARAC"/>
    <property type="match status" value="1"/>
</dbReference>
<keyword evidence="1" id="KW-0805">Transcription regulation</keyword>
<evidence type="ECO:0000256" key="2">
    <source>
        <dbReference type="ARBA" id="ARBA00023125"/>
    </source>
</evidence>
<dbReference type="GO" id="GO:0043565">
    <property type="term" value="F:sequence-specific DNA binding"/>
    <property type="evidence" value="ECO:0007669"/>
    <property type="project" value="InterPro"/>
</dbReference>
<dbReference type="RefSeq" id="WP_152569314.1">
    <property type="nucleotide sequence ID" value="NZ_JACHET010000001.1"/>
</dbReference>
<dbReference type="Proteomes" id="UP000560000">
    <property type="component" value="Unassembled WGS sequence"/>
</dbReference>
<dbReference type="PANTHER" id="PTHR46796">
    <property type="entry name" value="HTH-TYPE TRANSCRIPTIONAL ACTIVATOR RHAS-RELATED"/>
    <property type="match status" value="1"/>
</dbReference>
<keyword evidence="2" id="KW-0238">DNA-binding</keyword>
<dbReference type="GO" id="GO:0003700">
    <property type="term" value="F:DNA-binding transcription factor activity"/>
    <property type="evidence" value="ECO:0007669"/>
    <property type="project" value="InterPro"/>
</dbReference>
<dbReference type="PROSITE" id="PS00041">
    <property type="entry name" value="HTH_ARAC_FAMILY_1"/>
    <property type="match status" value="1"/>
</dbReference>
<dbReference type="InterPro" id="IPR050204">
    <property type="entry name" value="AraC_XylS_family_regulators"/>
</dbReference>
<keyword evidence="3" id="KW-0804">Transcription</keyword>
<gene>
    <name evidence="5" type="ORF">HNQ86_000134</name>
</gene>
<accession>A0A841KGE6</accession>
<dbReference type="Gene3D" id="1.10.10.60">
    <property type="entry name" value="Homeodomain-like"/>
    <property type="match status" value="1"/>
</dbReference>
<evidence type="ECO:0000259" key="4">
    <source>
        <dbReference type="PROSITE" id="PS01124"/>
    </source>
</evidence>
<comment type="caution">
    <text evidence="5">The sequence shown here is derived from an EMBL/GenBank/DDBJ whole genome shotgun (WGS) entry which is preliminary data.</text>
</comment>